<feature type="transmembrane region" description="Helical" evidence="7">
    <location>
        <begin position="182"/>
        <end position="203"/>
    </location>
</feature>
<keyword evidence="3 7" id="KW-0812">Transmembrane</keyword>
<keyword evidence="10" id="KW-1185">Reference proteome</keyword>
<evidence type="ECO:0000313" key="10">
    <source>
        <dbReference type="Proteomes" id="UP001519924"/>
    </source>
</evidence>
<feature type="transmembrane region" description="Helical" evidence="7">
    <location>
        <begin position="33"/>
        <end position="53"/>
    </location>
</feature>
<feature type="domain" description="EamA" evidence="8">
    <location>
        <begin position="4"/>
        <end position="143"/>
    </location>
</feature>
<feature type="transmembrane region" description="Helical" evidence="7">
    <location>
        <begin position="243"/>
        <end position="260"/>
    </location>
</feature>
<evidence type="ECO:0000259" key="8">
    <source>
        <dbReference type="Pfam" id="PF00892"/>
    </source>
</evidence>
<evidence type="ECO:0000256" key="4">
    <source>
        <dbReference type="ARBA" id="ARBA00022989"/>
    </source>
</evidence>
<dbReference type="InterPro" id="IPR000620">
    <property type="entry name" value="EamA_dom"/>
</dbReference>
<name>A0ABS7F8B9_9PROT</name>
<dbReference type="PANTHER" id="PTHR42920">
    <property type="entry name" value="OS03G0707200 PROTEIN-RELATED"/>
    <property type="match status" value="1"/>
</dbReference>
<feature type="compositionally biased region" description="Basic residues" evidence="6">
    <location>
        <begin position="300"/>
        <end position="311"/>
    </location>
</feature>
<dbReference type="SUPFAM" id="SSF103481">
    <property type="entry name" value="Multidrug resistance efflux transporter EmrE"/>
    <property type="match status" value="2"/>
</dbReference>
<reference evidence="9 10" key="1">
    <citation type="submission" date="2021-08" db="EMBL/GenBank/DDBJ databases">
        <title>Caldovatus sediminis gen. nov., sp. nov., a moderately thermophilic bacterium isolated from a hot spring.</title>
        <authorList>
            <person name="Hu C.-J."/>
            <person name="Li W.-J."/>
            <person name="Xian W.-D."/>
        </authorList>
    </citation>
    <scope>NUCLEOTIDE SEQUENCE [LARGE SCALE GENOMIC DNA]</scope>
    <source>
        <strain evidence="9 10">SYSU G05006</strain>
    </source>
</reference>
<feature type="region of interest" description="Disordered" evidence="6">
    <location>
        <begin position="294"/>
        <end position="416"/>
    </location>
</feature>
<feature type="transmembrane region" description="Helical" evidence="7">
    <location>
        <begin position="209"/>
        <end position="231"/>
    </location>
</feature>
<sequence>MRRTGIPLALLSAVLFGASTPFAKLLLGAVDPWLMAGLLYLGAGGGLAVLRLARAALRLPAAEAPLRRADAPWLGLVILTGGVAGPLLLMLGLARTEAASASLLLNLEGLATMGIAWLAFRENVDRQLLLGAFAILGGAALLSWQGRASLDWGALLIAGACLCWGIDNNLTRKLSSADPVQIAMLKGLVAGAVNLVLALASGAELPPGGTILAAGIVGFLGYGVSLALFVLGLRHLGAARAGAYFSLAPFVGAVLAVVMLGEPLSAKLLAAGCLMGVGLWLHLAERHDHEHVHEAMEHEHRHRHDAHHRHEHGPGTPPGEPHTHWHRHEPLVHRHPHYPDLHHRHGHGRAPAPGKTGRDRSRTAGRRRAREPARPPGSGRRRAPARPLTLPPERRRDPCWCGSSAGSAPGLPRARW</sequence>
<feature type="transmembrane region" description="Helical" evidence="7">
    <location>
        <begin position="73"/>
        <end position="93"/>
    </location>
</feature>
<gene>
    <name evidence="9" type="ORF">K1J50_17150</name>
</gene>
<accession>A0ABS7F8B9</accession>
<evidence type="ECO:0000256" key="6">
    <source>
        <dbReference type="SAM" id="MobiDB-lite"/>
    </source>
</evidence>
<feature type="domain" description="EamA" evidence="8">
    <location>
        <begin position="152"/>
        <end position="281"/>
    </location>
</feature>
<comment type="caution">
    <text evidence="9">The sequence shown here is derived from an EMBL/GenBank/DDBJ whole genome shotgun (WGS) entry which is preliminary data.</text>
</comment>
<evidence type="ECO:0000256" key="5">
    <source>
        <dbReference type="ARBA" id="ARBA00023136"/>
    </source>
</evidence>
<feature type="transmembrane region" description="Helical" evidence="7">
    <location>
        <begin position="127"/>
        <end position="146"/>
    </location>
</feature>
<feature type="compositionally biased region" description="Basic and acidic residues" evidence="6">
    <location>
        <begin position="328"/>
        <end position="341"/>
    </location>
</feature>
<dbReference type="EMBL" id="JAHZUY010000076">
    <property type="protein sequence ID" value="MBW8271207.1"/>
    <property type="molecule type" value="Genomic_DNA"/>
</dbReference>
<evidence type="ECO:0000256" key="1">
    <source>
        <dbReference type="ARBA" id="ARBA00004651"/>
    </source>
</evidence>
<evidence type="ECO:0000256" key="3">
    <source>
        <dbReference type="ARBA" id="ARBA00022692"/>
    </source>
</evidence>
<comment type="subcellular location">
    <subcellularLocation>
        <location evidence="1">Cell membrane</location>
        <topology evidence="1">Multi-pass membrane protein</topology>
    </subcellularLocation>
</comment>
<evidence type="ECO:0000256" key="7">
    <source>
        <dbReference type="SAM" id="Phobius"/>
    </source>
</evidence>
<dbReference type="Pfam" id="PF00892">
    <property type="entry name" value="EamA"/>
    <property type="match status" value="2"/>
</dbReference>
<dbReference type="InterPro" id="IPR051258">
    <property type="entry name" value="Diverse_Substrate_Transporter"/>
</dbReference>
<proteinExistence type="predicted"/>
<keyword evidence="4 7" id="KW-1133">Transmembrane helix</keyword>
<evidence type="ECO:0000313" key="9">
    <source>
        <dbReference type="EMBL" id="MBW8271207.1"/>
    </source>
</evidence>
<dbReference type="PANTHER" id="PTHR42920:SF11">
    <property type="entry name" value="INNER MEMBRANE PROTEIN YTFF"/>
    <property type="match status" value="1"/>
</dbReference>
<dbReference type="Proteomes" id="UP001519924">
    <property type="component" value="Unassembled WGS sequence"/>
</dbReference>
<evidence type="ECO:0000256" key="2">
    <source>
        <dbReference type="ARBA" id="ARBA00022475"/>
    </source>
</evidence>
<feature type="transmembrane region" description="Helical" evidence="7">
    <location>
        <begin position="152"/>
        <end position="170"/>
    </location>
</feature>
<protein>
    <submittedName>
        <fullName evidence="9">EamA family transporter</fullName>
    </submittedName>
</protein>
<keyword evidence="5 7" id="KW-0472">Membrane</keyword>
<dbReference type="InterPro" id="IPR037185">
    <property type="entry name" value="EmrE-like"/>
</dbReference>
<feature type="transmembrane region" description="Helical" evidence="7">
    <location>
        <begin position="99"/>
        <end position="120"/>
    </location>
</feature>
<organism evidence="9 10">
    <name type="scientific">Caldovatus aquaticus</name>
    <dbReference type="NCBI Taxonomy" id="2865671"/>
    <lineage>
        <taxon>Bacteria</taxon>
        <taxon>Pseudomonadati</taxon>
        <taxon>Pseudomonadota</taxon>
        <taxon>Alphaproteobacteria</taxon>
        <taxon>Acetobacterales</taxon>
        <taxon>Roseomonadaceae</taxon>
        <taxon>Caldovatus</taxon>
    </lineage>
</organism>
<keyword evidence="2" id="KW-1003">Cell membrane</keyword>